<reference evidence="1" key="2">
    <citation type="submission" date="2015-02" db="UniProtKB">
        <authorList>
            <consortium name="EnsemblMetazoa"/>
        </authorList>
    </citation>
    <scope>IDENTIFICATION</scope>
</reference>
<evidence type="ECO:0000313" key="2">
    <source>
        <dbReference type="Proteomes" id="UP000014500"/>
    </source>
</evidence>
<dbReference type="PhylomeDB" id="T1IQ60"/>
<dbReference type="OMA" id="HFICERI"/>
<dbReference type="STRING" id="126957.T1IQ60"/>
<dbReference type="AlphaFoldDB" id="T1IQ60"/>
<dbReference type="EnsemblMetazoa" id="SMAR003168-RA">
    <property type="protein sequence ID" value="SMAR003168-PA"/>
    <property type="gene ID" value="SMAR003168"/>
</dbReference>
<dbReference type="HOGENOM" id="CLU_001650_6_0_1"/>
<dbReference type="EMBL" id="AFFK01018208">
    <property type="status" value="NOT_ANNOTATED_CDS"/>
    <property type="molecule type" value="Genomic_DNA"/>
</dbReference>
<organism evidence="1 2">
    <name type="scientific">Strigamia maritima</name>
    <name type="common">European centipede</name>
    <name type="synonym">Geophilus maritimus</name>
    <dbReference type="NCBI Taxonomy" id="126957"/>
    <lineage>
        <taxon>Eukaryota</taxon>
        <taxon>Metazoa</taxon>
        <taxon>Ecdysozoa</taxon>
        <taxon>Arthropoda</taxon>
        <taxon>Myriapoda</taxon>
        <taxon>Chilopoda</taxon>
        <taxon>Pleurostigmophora</taxon>
        <taxon>Geophilomorpha</taxon>
        <taxon>Linotaeniidae</taxon>
        <taxon>Strigamia</taxon>
    </lineage>
</organism>
<proteinExistence type="predicted"/>
<protein>
    <recommendedName>
        <fullName evidence="3">Copia protein</fullName>
    </recommendedName>
</protein>
<keyword evidence="2" id="KW-1185">Reference proteome</keyword>
<dbReference type="Proteomes" id="UP000014500">
    <property type="component" value="Unassembled WGS sequence"/>
</dbReference>
<evidence type="ECO:0008006" key="3">
    <source>
        <dbReference type="Google" id="ProtNLM"/>
    </source>
</evidence>
<dbReference type="CDD" id="cd09272">
    <property type="entry name" value="RNase_HI_RT_Ty1"/>
    <property type="match status" value="1"/>
</dbReference>
<sequence>MFVASRTRPDILYAVTFLSQFNNRHSRKHVSSLLQTLQYVVNTQDYCIDLSFCKDEKLCLFSDASWATDLDECKSFGGYIIYLGGTVIGWGCKKQTTVATSSMESEYIALTYAVKEAYWISNLFESCLLFDYVNVPTIHSDSISSIQFATNDLENSKTKHIRIKYWFLRDWFEKGYFKLNKVPGQVNIADIFTKFLSSEKISELCKTVFNRLSRK</sequence>
<accession>T1IQ60</accession>
<name>T1IQ60_STRMM</name>
<dbReference type="eggNOG" id="KOG0017">
    <property type="taxonomic scope" value="Eukaryota"/>
</dbReference>
<reference evidence="2" key="1">
    <citation type="submission" date="2011-05" db="EMBL/GenBank/DDBJ databases">
        <authorList>
            <person name="Richards S.R."/>
            <person name="Qu J."/>
            <person name="Jiang H."/>
            <person name="Jhangiani S.N."/>
            <person name="Agravi P."/>
            <person name="Goodspeed R."/>
            <person name="Gross S."/>
            <person name="Mandapat C."/>
            <person name="Jackson L."/>
            <person name="Mathew T."/>
            <person name="Pu L."/>
            <person name="Thornton R."/>
            <person name="Saada N."/>
            <person name="Wilczek-Boney K.B."/>
            <person name="Lee S."/>
            <person name="Kovar C."/>
            <person name="Wu Y."/>
            <person name="Scherer S.E."/>
            <person name="Worley K.C."/>
            <person name="Muzny D.M."/>
            <person name="Gibbs R."/>
        </authorList>
    </citation>
    <scope>NUCLEOTIDE SEQUENCE</scope>
    <source>
        <strain evidence="2">Brora</strain>
    </source>
</reference>
<dbReference type="PANTHER" id="PTHR11439">
    <property type="entry name" value="GAG-POL-RELATED RETROTRANSPOSON"/>
    <property type="match status" value="1"/>
</dbReference>
<dbReference type="PANTHER" id="PTHR11439:SF483">
    <property type="entry name" value="PEPTIDE SYNTHASE GLIP-LIKE, PUTATIVE (AFU_ORTHOLOGUE AFUA_3G12920)-RELATED"/>
    <property type="match status" value="1"/>
</dbReference>
<evidence type="ECO:0000313" key="1">
    <source>
        <dbReference type="EnsemblMetazoa" id="SMAR003168-PA"/>
    </source>
</evidence>